<dbReference type="SMART" id="SM00343">
    <property type="entry name" value="ZnF_C2HC"/>
    <property type="match status" value="2"/>
</dbReference>
<proteinExistence type="predicted"/>
<sequence length="609" mass="69288">MTLQQTTLTKEIRYNIKHNIHQSFVSPEERRLAPQLTANSLSIFQTGIFSAVQHSQANLIMLSTIVEAFKLELLVRIDGAQTVYNNVRDVVAKPSPSITTEVLVFFGAQLRKSRLSIESIAKMIDEFLDSHQQLMATEDQRQACGQEISGHVEQDGLLAKLKCDIDGLLDMIEQQKAPESDKSSGLRGDPVSVTSDAAATSGSRIRHAFRDFQCGVSRGAAPSLNNESLKLRSGSTHGAMIKEASRRAQHVLVSEDFLEGLMKRVSQLTDEVLSSNRANKEGKGDKLTLEELSAIKNLVKSFDGDATKYQLFISEFDYYVHDNDRIPKKQKQSILLGKLEGQAAKLLQSPELSDDNYDVLRENLHRQYGQVKYLRSFLITQLKRIKFDQQDLEEIEMSLNSFCNITNHLSCYNIDINDQFFLRNFASVLPDMMRKKVIRMYHAKRSTFKELSELAFDVLQEKKCSEWFDSEKSSEVVEEATKSSTPETGKEVNCNVKQFVPPCMAQPCLFCNKEDHSASQCTKAVEFKVNVVIKKKLCFNCLSQSHVVKYCKSRFRCYYCKAQHFSGHYVKKMMNPMTINQFTKYYNMSDDEGLETQLARHTTVMSLRH</sequence>
<gene>
    <name evidence="3" type="primary">Cnig_chr_III.g10890</name>
    <name evidence="3" type="ORF">B9Z55_010890</name>
</gene>
<feature type="domain" description="CCHC-type" evidence="2">
    <location>
        <begin position="507"/>
        <end position="523"/>
    </location>
</feature>
<dbReference type="Gene3D" id="4.10.60.10">
    <property type="entry name" value="Zinc finger, CCHC-type"/>
    <property type="match status" value="1"/>
</dbReference>
<reference evidence="4" key="1">
    <citation type="submission" date="2017-10" db="EMBL/GenBank/DDBJ databases">
        <title>Rapid genome shrinkage in a self-fertile nematode reveals novel sperm competition proteins.</title>
        <authorList>
            <person name="Yin D."/>
            <person name="Schwarz E.M."/>
            <person name="Thomas C.G."/>
            <person name="Felde R.L."/>
            <person name="Korf I.F."/>
            <person name="Cutter A.D."/>
            <person name="Schartner C.M."/>
            <person name="Ralston E.J."/>
            <person name="Meyer B.J."/>
            <person name="Haag E.S."/>
        </authorList>
    </citation>
    <scope>NUCLEOTIDE SEQUENCE [LARGE SCALE GENOMIC DNA]</scope>
    <source>
        <strain evidence="4">JU1422</strain>
    </source>
</reference>
<name>A0A2G5UHR2_9PELO</name>
<dbReference type="OrthoDB" id="8042916at2759"/>
<dbReference type="InterPro" id="IPR001878">
    <property type="entry name" value="Znf_CCHC"/>
</dbReference>
<dbReference type="AlphaFoldDB" id="A0A2G5UHR2"/>
<protein>
    <recommendedName>
        <fullName evidence="2">CCHC-type domain-containing protein</fullName>
    </recommendedName>
</protein>
<dbReference type="GO" id="GO:0003676">
    <property type="term" value="F:nucleic acid binding"/>
    <property type="evidence" value="ECO:0007669"/>
    <property type="project" value="InterPro"/>
</dbReference>
<accession>A0A2G5UHR2</accession>
<organism evidence="3 4">
    <name type="scientific">Caenorhabditis nigoni</name>
    <dbReference type="NCBI Taxonomy" id="1611254"/>
    <lineage>
        <taxon>Eukaryota</taxon>
        <taxon>Metazoa</taxon>
        <taxon>Ecdysozoa</taxon>
        <taxon>Nematoda</taxon>
        <taxon>Chromadorea</taxon>
        <taxon>Rhabditida</taxon>
        <taxon>Rhabditina</taxon>
        <taxon>Rhabditomorpha</taxon>
        <taxon>Rhabditoidea</taxon>
        <taxon>Rhabditidae</taxon>
        <taxon>Peloderinae</taxon>
        <taxon>Caenorhabditis</taxon>
    </lineage>
</organism>
<feature type="region of interest" description="Disordered" evidence="1">
    <location>
        <begin position="176"/>
        <end position="199"/>
    </location>
</feature>
<evidence type="ECO:0000313" key="3">
    <source>
        <dbReference type="EMBL" id="PIC39084.1"/>
    </source>
</evidence>
<dbReference type="Pfam" id="PF03564">
    <property type="entry name" value="DUF1759"/>
    <property type="match status" value="1"/>
</dbReference>
<evidence type="ECO:0000259" key="2">
    <source>
        <dbReference type="SMART" id="SM00343"/>
    </source>
</evidence>
<dbReference type="InterPro" id="IPR005312">
    <property type="entry name" value="DUF1759"/>
</dbReference>
<keyword evidence="4" id="KW-1185">Reference proteome</keyword>
<evidence type="ECO:0000256" key="1">
    <source>
        <dbReference type="SAM" id="MobiDB-lite"/>
    </source>
</evidence>
<evidence type="ECO:0000313" key="4">
    <source>
        <dbReference type="Proteomes" id="UP000230233"/>
    </source>
</evidence>
<dbReference type="EMBL" id="PDUG01000003">
    <property type="protein sequence ID" value="PIC39084.1"/>
    <property type="molecule type" value="Genomic_DNA"/>
</dbReference>
<feature type="domain" description="CCHC-type" evidence="2">
    <location>
        <begin position="537"/>
        <end position="553"/>
    </location>
</feature>
<dbReference type="GO" id="GO:0008270">
    <property type="term" value="F:zinc ion binding"/>
    <property type="evidence" value="ECO:0007669"/>
    <property type="project" value="InterPro"/>
</dbReference>
<dbReference type="Proteomes" id="UP000230233">
    <property type="component" value="Chromosome III"/>
</dbReference>
<comment type="caution">
    <text evidence="3">The sequence shown here is derived from an EMBL/GenBank/DDBJ whole genome shotgun (WGS) entry which is preliminary data.</text>
</comment>
<dbReference type="PANTHER" id="PTHR47331">
    <property type="entry name" value="PHD-TYPE DOMAIN-CONTAINING PROTEIN"/>
    <property type="match status" value="1"/>
</dbReference>